<comment type="caution">
    <text evidence="2">The sequence shown here is derived from an EMBL/GenBank/DDBJ whole genome shotgun (WGS) entry which is preliminary data.</text>
</comment>
<feature type="compositionally biased region" description="Low complexity" evidence="1">
    <location>
        <begin position="570"/>
        <end position="596"/>
    </location>
</feature>
<feature type="compositionally biased region" description="Polar residues" evidence="1">
    <location>
        <begin position="348"/>
        <end position="362"/>
    </location>
</feature>
<proteinExistence type="predicted"/>
<dbReference type="EMBL" id="BLXT01007853">
    <property type="protein sequence ID" value="GFO43031.1"/>
    <property type="molecule type" value="Genomic_DNA"/>
</dbReference>
<evidence type="ECO:0000313" key="3">
    <source>
        <dbReference type="Proteomes" id="UP000735302"/>
    </source>
</evidence>
<feature type="compositionally biased region" description="Polar residues" evidence="1">
    <location>
        <begin position="551"/>
        <end position="561"/>
    </location>
</feature>
<dbReference type="GO" id="GO:0006915">
    <property type="term" value="P:apoptotic process"/>
    <property type="evidence" value="ECO:0007669"/>
    <property type="project" value="InterPro"/>
</dbReference>
<dbReference type="PANTHER" id="PTHR15093:SF1">
    <property type="entry name" value="PRKC APOPTOSIS WT1 REGULATOR PROTEIN"/>
    <property type="match status" value="1"/>
</dbReference>
<name>A0AAV4DFU6_9GAST</name>
<dbReference type="GO" id="GO:0043065">
    <property type="term" value="P:positive regulation of apoptotic process"/>
    <property type="evidence" value="ECO:0007669"/>
    <property type="project" value="TreeGrafter"/>
</dbReference>
<dbReference type="Proteomes" id="UP000735302">
    <property type="component" value="Unassembled WGS sequence"/>
</dbReference>
<sequence>MNEGVLKTRPDNNPGLSCPCDLSAADGSVGAAVFGHFEIPNPNTCVRDEEHILPILIVQTGLCCSATALFVYSPYPQLAEADQVQTFEMASSSVSQESLDMDDFDTSARRNRIRVHRGHSGRGVAPFRSLPDRGNIGGTMGEHEDGVGAGAGRDLNGEAGDGGVGSLPGASLGLSSHTHHTADHESPTRSAAARLKDKQRGRPNHMKGKLPKDKRKLREKRRSTGVVHCMPSTESTGDSLDDDDDDELVVHDTKKNTLYNESSASGHHHHQSLYEARSNTNYSHQRRNKSPSDLEADLEDNQDYDSTVSHSETNLSLIGRSESSEMPAAYTPGRSVLHHHHQTPGKGISSSCLPEKSSTGNSFPLKYSPETNRAMKFNAANSNNSGNTNNSNNGSSDADSSSRTNTPSTSSSSSVLSRWRDYPDTSSTLSGSSRPGFGLSAPQPSPDSPRRFGSAQGAAASSSGPTTTASPGQDPQAASNVSSSGSSGSITGTVHSRPLGFSVFRDGNSNTSNTTNTSTGWSGASKSSYSGSGYMSPASRLRDRDGGGPSSIHTRMANYQSPRPYGAPASSLQSTSQYSMSGQQQQQQQNSETVSQLEKQLEKEREDNKRLQQQLEEKEKKIAELEKAIELLNSECDGLDEDNLKLQEENQALIRAMSKLTSNV</sequence>
<feature type="compositionally biased region" description="Basic and acidic residues" evidence="1">
    <location>
        <begin position="599"/>
        <end position="613"/>
    </location>
</feature>
<evidence type="ECO:0000313" key="2">
    <source>
        <dbReference type="EMBL" id="GFO43031.1"/>
    </source>
</evidence>
<evidence type="ECO:0000256" key="1">
    <source>
        <dbReference type="SAM" id="MobiDB-lite"/>
    </source>
</evidence>
<dbReference type="PANTHER" id="PTHR15093">
    <property type="entry name" value="PROSTATE APOPTOSIS RESPONSE PROTEIN PAR-4"/>
    <property type="match status" value="1"/>
</dbReference>
<feature type="compositionally biased region" description="Polar residues" evidence="1">
    <location>
        <begin position="304"/>
        <end position="316"/>
    </location>
</feature>
<dbReference type="InterPro" id="IPR026117">
    <property type="entry name" value="Par-4"/>
</dbReference>
<feature type="region of interest" description="Disordered" evidence="1">
    <location>
        <begin position="118"/>
        <end position="246"/>
    </location>
</feature>
<dbReference type="GO" id="GO:0005737">
    <property type="term" value="C:cytoplasm"/>
    <property type="evidence" value="ECO:0007669"/>
    <property type="project" value="TreeGrafter"/>
</dbReference>
<feature type="compositionally biased region" description="Low complexity" evidence="1">
    <location>
        <begin position="167"/>
        <end position="176"/>
    </location>
</feature>
<reference evidence="2 3" key="1">
    <citation type="journal article" date="2021" name="Elife">
        <title>Chloroplast acquisition without the gene transfer in kleptoplastic sea slugs, Plakobranchus ocellatus.</title>
        <authorList>
            <person name="Maeda T."/>
            <person name="Takahashi S."/>
            <person name="Yoshida T."/>
            <person name="Shimamura S."/>
            <person name="Takaki Y."/>
            <person name="Nagai Y."/>
            <person name="Toyoda A."/>
            <person name="Suzuki Y."/>
            <person name="Arimoto A."/>
            <person name="Ishii H."/>
            <person name="Satoh N."/>
            <person name="Nishiyama T."/>
            <person name="Hasebe M."/>
            <person name="Maruyama T."/>
            <person name="Minagawa J."/>
            <person name="Obokata J."/>
            <person name="Shigenobu S."/>
        </authorList>
    </citation>
    <scope>NUCLEOTIDE SEQUENCE [LARGE SCALE GENOMIC DNA]</scope>
</reference>
<feature type="compositionally biased region" description="Basic residues" evidence="1">
    <location>
        <begin position="201"/>
        <end position="223"/>
    </location>
</feature>
<feature type="compositionally biased region" description="Low complexity" evidence="1">
    <location>
        <begin position="378"/>
        <end position="417"/>
    </location>
</feature>
<feature type="compositionally biased region" description="Polar residues" evidence="1">
    <location>
        <begin position="424"/>
        <end position="433"/>
    </location>
</feature>
<feature type="region of interest" description="Disordered" evidence="1">
    <location>
        <begin position="278"/>
        <end position="613"/>
    </location>
</feature>
<feature type="compositionally biased region" description="Low complexity" evidence="1">
    <location>
        <begin position="453"/>
        <end position="473"/>
    </location>
</feature>
<gene>
    <name evidence="2" type="ORF">PoB_006953600</name>
</gene>
<organism evidence="2 3">
    <name type="scientific">Plakobranchus ocellatus</name>
    <dbReference type="NCBI Taxonomy" id="259542"/>
    <lineage>
        <taxon>Eukaryota</taxon>
        <taxon>Metazoa</taxon>
        <taxon>Spiralia</taxon>
        <taxon>Lophotrochozoa</taxon>
        <taxon>Mollusca</taxon>
        <taxon>Gastropoda</taxon>
        <taxon>Heterobranchia</taxon>
        <taxon>Euthyneura</taxon>
        <taxon>Panpulmonata</taxon>
        <taxon>Sacoglossa</taxon>
        <taxon>Placobranchoidea</taxon>
        <taxon>Plakobranchidae</taxon>
        <taxon>Plakobranchus</taxon>
    </lineage>
</organism>
<protein>
    <submittedName>
        <fullName evidence="2">Prkc apoptosis wt1 regulator protein</fullName>
    </submittedName>
</protein>
<dbReference type="AlphaFoldDB" id="A0AAV4DFU6"/>
<feature type="compositionally biased region" description="Acidic residues" evidence="1">
    <location>
        <begin position="294"/>
        <end position="303"/>
    </location>
</feature>
<feature type="compositionally biased region" description="Low complexity" evidence="1">
    <location>
        <begin position="508"/>
        <end position="539"/>
    </location>
</feature>
<keyword evidence="3" id="KW-1185">Reference proteome</keyword>
<accession>A0AAV4DFU6</accession>